<dbReference type="EMBL" id="LJSG01000002">
    <property type="protein sequence ID" value="KPP95949.1"/>
    <property type="molecule type" value="Genomic_DNA"/>
</dbReference>
<accession>A0A0P7Z2P7</accession>
<dbReference type="Proteomes" id="UP000050413">
    <property type="component" value="Unassembled WGS sequence"/>
</dbReference>
<name>A0A0P7Z2P7_9RHOB</name>
<organism evidence="1 2">
    <name type="scientific">Roseibaca calidilacus</name>
    <dbReference type="NCBI Taxonomy" id="1666912"/>
    <lineage>
        <taxon>Bacteria</taxon>
        <taxon>Pseudomonadati</taxon>
        <taxon>Pseudomonadota</taxon>
        <taxon>Alphaproteobacteria</taxon>
        <taxon>Rhodobacterales</taxon>
        <taxon>Paracoccaceae</taxon>
        <taxon>Roseinatronobacter</taxon>
    </lineage>
</organism>
<sequence length="270" mass="30687">RDLPGGCSRRLGGCQFTRRLRRPRISTNSETRPKAATISLLSKDSDPGGNKDYRMEKVINAALCFDGNETQKTEWLDAIFSDVDRHYGYSNSFEKAIETTAGLMPQAFLNRVFQGTEEQQNRRSFFIRHGGIRRSPLSKIDVTDLIAWCQQRNTPEIWGLVASGIMLWEKADANENGYFLTTSAVTFLEAAPDPEPVLHAYADRVTPSGWTGSRADTMQPRADAIAELSLHVRQDISDAARSTSNRLAMEIERERIRDRQRDEDREQRFE</sequence>
<dbReference type="PATRIC" id="fig|1666912.4.peg.2065"/>
<reference evidence="1 2" key="1">
    <citation type="submission" date="2015-09" db="EMBL/GenBank/DDBJ databases">
        <title>Identification and resolution of microdiversity through metagenomic sequencing of parallel consortia.</title>
        <authorList>
            <person name="Nelson W.C."/>
            <person name="Romine M.F."/>
            <person name="Lindemann S.R."/>
        </authorList>
    </citation>
    <scope>NUCLEOTIDE SEQUENCE [LARGE SCALE GENOMIC DNA]</scope>
    <source>
        <strain evidence="1">HL-91</strain>
    </source>
</reference>
<evidence type="ECO:0000313" key="1">
    <source>
        <dbReference type="EMBL" id="KPP95949.1"/>
    </source>
</evidence>
<evidence type="ECO:0000313" key="2">
    <source>
        <dbReference type="Proteomes" id="UP000050413"/>
    </source>
</evidence>
<feature type="non-terminal residue" evidence="1">
    <location>
        <position position="1"/>
    </location>
</feature>
<proteinExistence type="predicted"/>
<protein>
    <submittedName>
        <fullName evidence="1">Uncharacterized protein</fullName>
    </submittedName>
</protein>
<dbReference type="AlphaFoldDB" id="A0A0P7Z2P7"/>
<gene>
    <name evidence="1" type="ORF">HLUCCA05_04545</name>
</gene>
<comment type="caution">
    <text evidence="1">The sequence shown here is derived from an EMBL/GenBank/DDBJ whole genome shotgun (WGS) entry which is preliminary data.</text>
</comment>